<comment type="caution">
    <text evidence="2">The sequence shown here is derived from an EMBL/GenBank/DDBJ whole genome shotgun (WGS) entry which is preliminary data.</text>
</comment>
<keyword evidence="3" id="KW-1185">Reference proteome</keyword>
<dbReference type="OrthoDB" id="3181259at2759"/>
<dbReference type="InterPro" id="IPR032675">
    <property type="entry name" value="LRR_dom_sf"/>
</dbReference>
<evidence type="ECO:0000313" key="3">
    <source>
        <dbReference type="Proteomes" id="UP000541558"/>
    </source>
</evidence>
<accession>A0A8H5BUA0</accession>
<dbReference type="Proteomes" id="UP000541558">
    <property type="component" value="Unassembled WGS sequence"/>
</dbReference>
<feature type="domain" description="F-box" evidence="1">
    <location>
        <begin position="22"/>
        <end position="65"/>
    </location>
</feature>
<dbReference type="Gene3D" id="3.80.10.10">
    <property type="entry name" value="Ribonuclease Inhibitor"/>
    <property type="match status" value="1"/>
</dbReference>
<evidence type="ECO:0000313" key="2">
    <source>
        <dbReference type="EMBL" id="KAF5328492.1"/>
    </source>
</evidence>
<protein>
    <recommendedName>
        <fullName evidence="1">F-box domain-containing protein</fullName>
    </recommendedName>
</protein>
<evidence type="ECO:0000259" key="1">
    <source>
        <dbReference type="Pfam" id="PF12937"/>
    </source>
</evidence>
<dbReference type="InterPro" id="IPR001810">
    <property type="entry name" value="F-box_dom"/>
</dbReference>
<dbReference type="Pfam" id="PF12937">
    <property type="entry name" value="F-box-like"/>
    <property type="match status" value="1"/>
</dbReference>
<organism evidence="2 3">
    <name type="scientific">Ephemerocybe angulata</name>
    <dbReference type="NCBI Taxonomy" id="980116"/>
    <lineage>
        <taxon>Eukaryota</taxon>
        <taxon>Fungi</taxon>
        <taxon>Dikarya</taxon>
        <taxon>Basidiomycota</taxon>
        <taxon>Agaricomycotina</taxon>
        <taxon>Agaricomycetes</taxon>
        <taxon>Agaricomycetidae</taxon>
        <taxon>Agaricales</taxon>
        <taxon>Agaricineae</taxon>
        <taxon>Psathyrellaceae</taxon>
        <taxon>Ephemerocybe</taxon>
    </lineage>
</organism>
<dbReference type="AlphaFoldDB" id="A0A8H5BUA0"/>
<proteinExistence type="predicted"/>
<name>A0A8H5BUA0_9AGAR</name>
<dbReference type="SUPFAM" id="SSF81383">
    <property type="entry name" value="F-box domain"/>
    <property type="match status" value="1"/>
</dbReference>
<dbReference type="EMBL" id="JAACJK010000129">
    <property type="protein sequence ID" value="KAF5328492.1"/>
    <property type="molecule type" value="Genomic_DNA"/>
</dbReference>
<sequence>MDLPNDVALATALDRQGTDPPISRLPPELLSRILVLAKENIVSCLLVSHLWREVSLQCPELWNTIEISSDTWSEVPRWFQGLLIKQACGRLVSLDVRFVSDDGSDREVEDEETDDEGLDEEFLDSIVELITDVRIQVLTIQGLEGNKTGAEFLNMLPAASISELEVLNIWVKRLPPTPFSGAPTPRLRHLTLEHYNKPLPDAYLSYMGTLTHLQLTCITLDWEKVYALLEEVKSTLEFLGISNSLPNRPASKDLDEPPPIIALDKIRNIELIECLPQVHHLLKSIRIPSAASLFTQGYDTDSPAKDLRDVFSACPASRSTFILEPNYIKMSVGDQEEFGPGGLFADFQVGNSGRGFVEEKPWLHVIFDMGPQNFVVWDMEAFLLELFPPHKQWGLPNMCLSNLVSFHIEDVDLIHDDGENPLRPRYSLPLAFWKTLGQLPMLTDLRISAFSFHQFAQCLEEDSIARYISGNTLNPLSSSLFSSLERLDLEGHCFDPDGCGIVNATHRHPYKLCENFRTPYFIFIRNIRLRRGCGRPLKSLELRRCTGILPEHLDELALNIQRLVWVSHGLSSIPSMEYEQGSVVQSRRHRSN</sequence>
<reference evidence="2 3" key="1">
    <citation type="journal article" date="2020" name="ISME J.">
        <title>Uncovering the hidden diversity of litter-decomposition mechanisms in mushroom-forming fungi.</title>
        <authorList>
            <person name="Floudas D."/>
            <person name="Bentzer J."/>
            <person name="Ahren D."/>
            <person name="Johansson T."/>
            <person name="Persson P."/>
            <person name="Tunlid A."/>
        </authorList>
    </citation>
    <scope>NUCLEOTIDE SEQUENCE [LARGE SCALE GENOMIC DNA]</scope>
    <source>
        <strain evidence="2 3">CBS 175.51</strain>
    </source>
</reference>
<gene>
    <name evidence="2" type="ORF">D9611_014541</name>
</gene>
<dbReference type="InterPro" id="IPR036047">
    <property type="entry name" value="F-box-like_dom_sf"/>
</dbReference>